<gene>
    <name evidence="2" type="ORF">BBA_04593</name>
</gene>
<dbReference type="EMBL" id="JH725159">
    <property type="protein sequence ID" value="EJP66653.1"/>
    <property type="molecule type" value="Genomic_DNA"/>
</dbReference>
<reference evidence="2 3" key="1">
    <citation type="journal article" date="2012" name="Sci. Rep.">
        <title>Genomic perspectives on the evolution of fungal entomopathogenicity in Beauveria bassiana.</title>
        <authorList>
            <person name="Xiao G."/>
            <person name="Ying S.H."/>
            <person name="Zheng P."/>
            <person name="Wang Z.L."/>
            <person name="Zhang S."/>
            <person name="Xie X.Q."/>
            <person name="Shang Y."/>
            <person name="St Leger R.J."/>
            <person name="Zhao G.P."/>
            <person name="Wang C."/>
            <person name="Feng M.G."/>
        </authorList>
    </citation>
    <scope>NUCLEOTIDE SEQUENCE [LARGE SCALE GENOMIC DNA]</scope>
    <source>
        <strain evidence="2 3">ARSEF 2860</strain>
    </source>
</reference>
<sequence length="812" mass="89243">MADVVVPDIIMTSRPATAPIPPPTETSFRPAETQSTAVPTGEPLADDTVTQPPVPSEADRMPTPISDEPGVETRPVQTCGTTRDPVNHTPLATQLHLSRLCIISNLFFIYTPFLQPECSFDATRINETRSRLTNLFYVTKQIALVEYLTPDIQDGTSCAVQSNLSTATSAAFVAAPSHLTRSRLLLCMTSSKPSGLLTNPLPCLVTISKMSFLPSQPTTTRFEFPSIADLCSNSPPQTIPAEAPLPVPAQIWQDPLTNVICSPMAERPAALDNEQESELSDPDSTVKTPPRGNELEEEIVVRAKDIIITTHPDGDGDEAMAEADEEGTTSHYPKRKRTSIFNDLSESKIEIPTSIRAERPERTALPSTSSKAKPRNSIGGVKGVLVGHWRDSPVPDIENKHAVIGFIDVRDRLRTRIQPLNKAGEPISAEYPLPPGPGGSWVTFDRIYFSDFLVGLDHFQVKEYVRLRSAAVEDSDEERLAAEAEAVRAAIIRGRELLQTENPVVAPLMAHGAIPVDANGNPMVIDAKRRRTSNSFVSIAPHEDAAGGPQPLALDPLHGTRPTRVVLGYWKLSSEELPEDRHAVYGILGQNDMFRVKVVRETRDGRYVDGNFPTGAGALWIHWDEVEFEPHIRVLSRPEIKEYCRIRQYQIDRGETISQRAANEAAAIEEARLRTTAYLHAHHLQGAKGGHAQRGSSSSPGDVDRPDSPSGGSGGRVSGGHELRQLRRAADANGRALFHESEDIERLNRVWARQESLRLRAGSEDAKIYDGVKYERKPTGPFMGKLVSQGTIITIDGEDYVEYRVLTKPSFF</sequence>
<accession>J5JN39</accession>
<dbReference type="GeneID" id="19887605"/>
<dbReference type="RefSeq" id="XP_008597912.1">
    <property type="nucleotide sequence ID" value="XM_008599690.1"/>
</dbReference>
<proteinExistence type="predicted"/>
<feature type="compositionally biased region" description="Acidic residues" evidence="1">
    <location>
        <begin position="315"/>
        <end position="327"/>
    </location>
</feature>
<feature type="region of interest" description="Disordered" evidence="1">
    <location>
        <begin position="685"/>
        <end position="722"/>
    </location>
</feature>
<protein>
    <submittedName>
        <fullName evidence="2">Uncharacterized protein</fullName>
    </submittedName>
</protein>
<feature type="region of interest" description="Disordered" evidence="1">
    <location>
        <begin position="270"/>
        <end position="295"/>
    </location>
</feature>
<keyword evidence="3" id="KW-1185">Reference proteome</keyword>
<dbReference type="HOGENOM" id="CLU_018578_0_0_1"/>
<name>J5JN39_BEAB2</name>
<feature type="region of interest" description="Disordered" evidence="1">
    <location>
        <begin position="1"/>
        <end position="85"/>
    </location>
</feature>
<organism evidence="2 3">
    <name type="scientific">Beauveria bassiana (strain ARSEF 2860)</name>
    <name type="common">White muscardine disease fungus</name>
    <name type="synonym">Tritirachium shiotae</name>
    <dbReference type="NCBI Taxonomy" id="655819"/>
    <lineage>
        <taxon>Eukaryota</taxon>
        <taxon>Fungi</taxon>
        <taxon>Dikarya</taxon>
        <taxon>Ascomycota</taxon>
        <taxon>Pezizomycotina</taxon>
        <taxon>Sordariomycetes</taxon>
        <taxon>Hypocreomycetidae</taxon>
        <taxon>Hypocreales</taxon>
        <taxon>Cordycipitaceae</taxon>
        <taxon>Beauveria</taxon>
    </lineage>
</organism>
<dbReference type="STRING" id="655819.J5JN39"/>
<dbReference type="AlphaFoldDB" id="J5JN39"/>
<dbReference type="Proteomes" id="UP000002762">
    <property type="component" value="Unassembled WGS sequence"/>
</dbReference>
<evidence type="ECO:0000313" key="3">
    <source>
        <dbReference type="Proteomes" id="UP000002762"/>
    </source>
</evidence>
<dbReference type="OrthoDB" id="5235778at2759"/>
<evidence type="ECO:0000313" key="2">
    <source>
        <dbReference type="EMBL" id="EJP66653.1"/>
    </source>
</evidence>
<feature type="region of interest" description="Disordered" evidence="1">
    <location>
        <begin position="310"/>
        <end position="332"/>
    </location>
</feature>
<evidence type="ECO:0000256" key="1">
    <source>
        <dbReference type="SAM" id="MobiDB-lite"/>
    </source>
</evidence>
<dbReference type="InParanoid" id="J5JN39"/>